<name>A0A7W7WPF3_9ACTN</name>
<keyword evidence="7" id="KW-1185">Reference proteome</keyword>
<dbReference type="Proteomes" id="UP000578819">
    <property type="component" value="Unassembled WGS sequence"/>
</dbReference>
<dbReference type="GO" id="GO:0033961">
    <property type="term" value="F:cis-stilbene-oxide hydrolase activity"/>
    <property type="evidence" value="ECO:0007669"/>
    <property type="project" value="UniProtKB-EC"/>
</dbReference>
<dbReference type="Gene3D" id="3.40.50.1820">
    <property type="entry name" value="alpha/beta hydrolase"/>
    <property type="match status" value="1"/>
</dbReference>
<dbReference type="AlphaFoldDB" id="A0A7W7WPF3"/>
<reference evidence="6 7" key="1">
    <citation type="submission" date="2020-08" db="EMBL/GenBank/DDBJ databases">
        <title>Sequencing the genomes of 1000 actinobacteria strains.</title>
        <authorList>
            <person name="Klenk H.-P."/>
        </authorList>
    </citation>
    <scope>NUCLEOTIDE SEQUENCE [LARGE SCALE GENOMIC DNA]</scope>
    <source>
        <strain evidence="6 7">DSM 45886</strain>
    </source>
</reference>
<dbReference type="InterPro" id="IPR000639">
    <property type="entry name" value="Epox_hydrolase-like"/>
</dbReference>
<dbReference type="PRINTS" id="PR00412">
    <property type="entry name" value="EPOXHYDRLASE"/>
</dbReference>
<dbReference type="EC" id="3.3.2.9" evidence="6"/>
<evidence type="ECO:0000256" key="2">
    <source>
        <dbReference type="ARBA" id="ARBA00022797"/>
    </source>
</evidence>
<dbReference type="PIRSF" id="PIRSF001112">
    <property type="entry name" value="Epoxide_hydrolase"/>
    <property type="match status" value="1"/>
</dbReference>
<feature type="active site" description="Proton acceptor" evidence="4">
    <location>
        <position position="365"/>
    </location>
</feature>
<protein>
    <submittedName>
        <fullName evidence="6">Microsomal epoxide hydrolase</fullName>
        <ecNumber evidence="6">3.3.2.9</ecNumber>
    </submittedName>
</protein>
<evidence type="ECO:0000259" key="5">
    <source>
        <dbReference type="Pfam" id="PF06441"/>
    </source>
</evidence>
<sequence>MSNHTGDTIRPFRLDIPDADLVDLRQRLDATRWPSEVPDVPWRRGVPLSYLKDLVDYWRTEYDWRVHEARLNQSPQFTTTIDEIDIHFVHVRSPEPDALPLVITHGWPGSIVEFLDIIGPLTDPRRYGGDPADAFHLVLPSLPGFGLSGPIREPGWDTTRIARAWAELMRRLGYHRYGAQGGDWGHTITRELAVIDADHVTGIHLNTLLTLPSGDPAEAAALTDADRARLERMIRAEPEMSGYAKLQSTRPQTLAYALTDSPVGQLAWIIEKFKEWTDFVDAPEDAIPRDLLLTNVMIYWLGAAGGSSANVYYEAAHPTGTPHPPSSTMPTGVAVFAHDIAAPVRRLAERDNNIVHWSEFDRGGHFAAMEEPDLFVADLREFFAQLR</sequence>
<proteinExistence type="inferred from homology"/>
<dbReference type="InterPro" id="IPR010497">
    <property type="entry name" value="Epoxide_hydro_N"/>
</dbReference>
<comment type="caution">
    <text evidence="6">The sequence shown here is derived from an EMBL/GenBank/DDBJ whole genome shotgun (WGS) entry which is preliminary data.</text>
</comment>
<comment type="similarity">
    <text evidence="1">Belongs to the peptidase S33 family.</text>
</comment>
<organism evidence="6 7">
    <name type="scientific">Micromonospora polyrhachis</name>
    <dbReference type="NCBI Taxonomy" id="1282883"/>
    <lineage>
        <taxon>Bacteria</taxon>
        <taxon>Bacillati</taxon>
        <taxon>Actinomycetota</taxon>
        <taxon>Actinomycetes</taxon>
        <taxon>Micromonosporales</taxon>
        <taxon>Micromonosporaceae</taxon>
        <taxon>Micromonospora</taxon>
    </lineage>
</organism>
<evidence type="ECO:0000256" key="3">
    <source>
        <dbReference type="ARBA" id="ARBA00022801"/>
    </source>
</evidence>
<evidence type="ECO:0000313" key="6">
    <source>
        <dbReference type="EMBL" id="MBB4959176.1"/>
    </source>
</evidence>
<feature type="domain" description="Epoxide hydrolase N-terminal" evidence="5">
    <location>
        <begin position="9"/>
        <end position="114"/>
    </location>
</feature>
<dbReference type="Pfam" id="PF06441">
    <property type="entry name" value="EHN"/>
    <property type="match status" value="1"/>
</dbReference>
<dbReference type="InterPro" id="IPR029058">
    <property type="entry name" value="AB_hydrolase_fold"/>
</dbReference>
<dbReference type="PANTHER" id="PTHR21661:SF35">
    <property type="entry name" value="EPOXIDE HYDROLASE"/>
    <property type="match status" value="1"/>
</dbReference>
<gene>
    <name evidence="6" type="ORF">FHR38_002909</name>
</gene>
<evidence type="ECO:0000256" key="4">
    <source>
        <dbReference type="PIRSR" id="PIRSR001112-1"/>
    </source>
</evidence>
<evidence type="ECO:0000313" key="7">
    <source>
        <dbReference type="Proteomes" id="UP000578819"/>
    </source>
</evidence>
<keyword evidence="2" id="KW-0058">Aromatic hydrocarbons catabolism</keyword>
<dbReference type="PANTHER" id="PTHR21661">
    <property type="entry name" value="EPOXIDE HYDROLASE 1-RELATED"/>
    <property type="match status" value="1"/>
</dbReference>
<dbReference type="InterPro" id="IPR016292">
    <property type="entry name" value="Epoxide_hydrolase"/>
</dbReference>
<evidence type="ECO:0000256" key="1">
    <source>
        <dbReference type="ARBA" id="ARBA00010088"/>
    </source>
</evidence>
<feature type="active site" description="Proton donor" evidence="4">
    <location>
        <position position="312"/>
    </location>
</feature>
<accession>A0A7W7WPF3</accession>
<feature type="active site" description="Nucleophile" evidence="4">
    <location>
        <position position="183"/>
    </location>
</feature>
<keyword evidence="3 6" id="KW-0378">Hydrolase</keyword>
<dbReference type="EMBL" id="JACHJW010000001">
    <property type="protein sequence ID" value="MBB4959176.1"/>
    <property type="molecule type" value="Genomic_DNA"/>
</dbReference>
<dbReference type="SUPFAM" id="SSF53474">
    <property type="entry name" value="alpha/beta-Hydrolases"/>
    <property type="match status" value="1"/>
</dbReference>
<dbReference type="GO" id="GO:0097176">
    <property type="term" value="P:epoxide metabolic process"/>
    <property type="evidence" value="ECO:0007669"/>
    <property type="project" value="TreeGrafter"/>
</dbReference>